<organism evidence="1 2">
    <name type="scientific">Amazonocrinis nigriterrae CENA67</name>
    <dbReference type="NCBI Taxonomy" id="2794033"/>
    <lineage>
        <taxon>Bacteria</taxon>
        <taxon>Bacillati</taxon>
        <taxon>Cyanobacteriota</taxon>
        <taxon>Cyanophyceae</taxon>
        <taxon>Nostocales</taxon>
        <taxon>Nostocaceae</taxon>
        <taxon>Amazonocrinis</taxon>
        <taxon>Amazonocrinis nigriterrae</taxon>
    </lineage>
</organism>
<dbReference type="EMBL" id="JAECZC010000086">
    <property type="protein sequence ID" value="MBH8566224.1"/>
    <property type="molecule type" value="Genomic_DNA"/>
</dbReference>
<evidence type="ECO:0000313" key="2">
    <source>
        <dbReference type="Proteomes" id="UP000632766"/>
    </source>
</evidence>
<evidence type="ECO:0000313" key="1">
    <source>
        <dbReference type="EMBL" id="MBH8566224.1"/>
    </source>
</evidence>
<name>A0A8J7LA23_9NOST</name>
<accession>A0A8J7LA23</accession>
<reference evidence="1 2" key="1">
    <citation type="journal article" date="2021" name="Int. J. Syst. Evol. Microbiol.">
        <title>Amazonocrinis nigriterrae gen. nov., sp. nov., Atlanticothrix silvestris gen. nov., sp. nov. and Dendronalium phyllosphericum gen. nov., sp. nov., nostocacean cyanobacteria from Brazilian environments.</title>
        <authorList>
            <person name="Alvarenga D.O."/>
            <person name="Andreote A.P.D."/>
            <person name="Branco L.H.Z."/>
            <person name="Delbaje E."/>
            <person name="Cruz R.B."/>
            <person name="Varani A.M."/>
            <person name="Fiore M.F."/>
        </authorList>
    </citation>
    <scope>NUCLEOTIDE SEQUENCE [LARGE SCALE GENOMIC DNA]</scope>
    <source>
        <strain evidence="1 2">CENA67</strain>
    </source>
</reference>
<dbReference type="RefSeq" id="WP_214662798.1">
    <property type="nucleotide sequence ID" value="NZ_JAECZC010000086.1"/>
</dbReference>
<keyword evidence="2" id="KW-1185">Reference proteome</keyword>
<proteinExistence type="predicted"/>
<sequence>MVLRESVVMFFGQIEREFFCVEIWPMWHKSKLPDHLQFLLEQEQQEQVKRDIWELESQDIGNKSINSSYANNSHHSTKT</sequence>
<gene>
    <name evidence="1" type="ORF">I8748_29385</name>
</gene>
<comment type="caution">
    <text evidence="1">The sequence shown here is derived from an EMBL/GenBank/DDBJ whole genome shotgun (WGS) entry which is preliminary data.</text>
</comment>
<dbReference type="AlphaFoldDB" id="A0A8J7LA23"/>
<protein>
    <submittedName>
        <fullName evidence="1">Uncharacterized protein</fullName>
    </submittedName>
</protein>
<dbReference type="Proteomes" id="UP000632766">
    <property type="component" value="Unassembled WGS sequence"/>
</dbReference>